<accession>A0AAE3AL56</accession>
<feature type="binding site" evidence="9">
    <location>
        <position position="224"/>
    </location>
    <ligand>
        <name>Mn(2+)</name>
        <dbReference type="ChEBI" id="CHEBI:29035"/>
    </ligand>
</feature>
<dbReference type="RefSeq" id="WP_308448807.1">
    <property type="nucleotide sequence ID" value="NZ_JAJEQC010000003.1"/>
</dbReference>
<evidence type="ECO:0000259" key="12">
    <source>
        <dbReference type="Pfam" id="PF13288"/>
    </source>
</evidence>
<dbReference type="Pfam" id="PF13288">
    <property type="entry name" value="DXPR_C"/>
    <property type="match status" value="1"/>
</dbReference>
<dbReference type="GO" id="GO:0030145">
    <property type="term" value="F:manganese ion binding"/>
    <property type="evidence" value="ECO:0007669"/>
    <property type="project" value="TreeGrafter"/>
</dbReference>
<feature type="binding site" evidence="9">
    <location>
        <position position="202"/>
    </location>
    <ligand>
        <name>1-deoxy-D-xylulose 5-phosphate</name>
        <dbReference type="ChEBI" id="CHEBI:57792"/>
    </ligand>
</feature>
<evidence type="ECO:0000256" key="8">
    <source>
        <dbReference type="ARBA" id="ARBA00048543"/>
    </source>
</evidence>
<dbReference type="PANTHER" id="PTHR30525:SF0">
    <property type="entry name" value="1-DEOXY-D-XYLULOSE 5-PHOSPHATE REDUCTOISOMERASE, CHLOROPLASTIC"/>
    <property type="match status" value="1"/>
</dbReference>
<dbReference type="GO" id="GO:0030604">
    <property type="term" value="F:1-deoxy-D-xylulose-5-phosphate reductoisomerase activity"/>
    <property type="evidence" value="ECO:0007669"/>
    <property type="project" value="UniProtKB-UniRule"/>
</dbReference>
<dbReference type="Gene3D" id="3.40.50.720">
    <property type="entry name" value="NAD(P)-binding Rossmann-like Domain"/>
    <property type="match status" value="1"/>
</dbReference>
<dbReference type="SUPFAM" id="SSF69055">
    <property type="entry name" value="1-deoxy-D-xylulose-5-phosphate reductoisomerase, C-terminal domain"/>
    <property type="match status" value="1"/>
</dbReference>
<dbReference type="Proteomes" id="UP001199424">
    <property type="component" value="Unassembled WGS sequence"/>
</dbReference>
<feature type="domain" description="DXP reductoisomerase C-terminal" evidence="12">
    <location>
        <begin position="264"/>
        <end position="380"/>
    </location>
</feature>
<dbReference type="Pfam" id="PF08436">
    <property type="entry name" value="DXP_redisom_C"/>
    <property type="match status" value="1"/>
</dbReference>
<dbReference type="HAMAP" id="MF_00183">
    <property type="entry name" value="DXP_reductoisom"/>
    <property type="match status" value="1"/>
</dbReference>
<dbReference type="NCBIfam" id="TIGR00243">
    <property type="entry name" value="Dxr"/>
    <property type="match status" value="1"/>
</dbReference>
<evidence type="ECO:0000256" key="2">
    <source>
        <dbReference type="ARBA" id="ARBA00006825"/>
    </source>
</evidence>
<dbReference type="InterPro" id="IPR036291">
    <property type="entry name" value="NAD(P)-bd_dom_sf"/>
</dbReference>
<dbReference type="GO" id="GO:0070402">
    <property type="term" value="F:NADPH binding"/>
    <property type="evidence" value="ECO:0007669"/>
    <property type="project" value="InterPro"/>
</dbReference>
<dbReference type="EMBL" id="JAJEQC010000003">
    <property type="protein sequence ID" value="MCC2136284.1"/>
    <property type="molecule type" value="Genomic_DNA"/>
</dbReference>
<dbReference type="InterPro" id="IPR013644">
    <property type="entry name" value="DXP_reductoisomerase_C"/>
</dbReference>
<feature type="binding site" evidence="9">
    <location>
        <position position="215"/>
    </location>
    <ligand>
        <name>1-deoxy-D-xylulose 5-phosphate</name>
        <dbReference type="ChEBI" id="CHEBI:57792"/>
    </ligand>
</feature>
<evidence type="ECO:0000256" key="3">
    <source>
        <dbReference type="ARBA" id="ARBA00022723"/>
    </source>
</evidence>
<dbReference type="SUPFAM" id="SSF51735">
    <property type="entry name" value="NAD(P)-binding Rossmann-fold domains"/>
    <property type="match status" value="1"/>
</dbReference>
<evidence type="ECO:0000256" key="5">
    <source>
        <dbReference type="ARBA" id="ARBA00023002"/>
    </source>
</evidence>
<feature type="binding site" evidence="9">
    <location>
        <position position="128"/>
    </location>
    <ligand>
        <name>NADPH</name>
        <dbReference type="ChEBI" id="CHEBI:57783"/>
    </ligand>
</feature>
<evidence type="ECO:0000256" key="6">
    <source>
        <dbReference type="ARBA" id="ARBA00023211"/>
    </source>
</evidence>
<evidence type="ECO:0000256" key="1">
    <source>
        <dbReference type="ARBA" id="ARBA00005094"/>
    </source>
</evidence>
<sequence length="391" mass="42845">MKKLALLGSTGSIGTQALDVVRCIQKEGEHAVKVEALAAHSNIRLLEEQIREFKPQAVAVFDLEAASKLRAAVRDLNVKVYSGMEGLCALTELESVDIVLNSVVGMVGLKPTLTALEAKKQMALANKETLVAGGSLVMKTAKENGIEILPVDSEHSAIFQCLQGMYKKCDLNKIILTASGGPFFGKKAGELQHIRPADALKHPNWDMGAKVTIDSSTLMNKGLEFIEAKWLFDMEPDDIDVVVHRESIVHSLIEYKDHSVIAQLGVPDMRIPIQYALTYPRRFPSPVKQLNLADWQKLTFYAPDEETFTCFGACKRAIRRGGTLPAAVNGANEAAVALFLKEKIGWQDIGELVCHVADTFETAPVTSVEDVLEADRKARAYVLERCGESAR</sequence>
<feature type="domain" description="1-deoxy-D-xylulose 5-phosphate reductoisomerase C-terminal" evidence="11">
    <location>
        <begin position="148"/>
        <end position="232"/>
    </location>
</feature>
<evidence type="ECO:0000256" key="9">
    <source>
        <dbReference type="HAMAP-Rule" id="MF_00183"/>
    </source>
</evidence>
<feature type="binding site" evidence="9">
    <location>
        <position position="127"/>
    </location>
    <ligand>
        <name>1-deoxy-D-xylulose 5-phosphate</name>
        <dbReference type="ChEBI" id="CHEBI:57792"/>
    </ligand>
</feature>
<dbReference type="PIRSF" id="PIRSF006205">
    <property type="entry name" value="Dxp_reductismrs"/>
    <property type="match status" value="1"/>
</dbReference>
<keyword evidence="5 9" id="KW-0560">Oxidoreductase</keyword>
<evidence type="ECO:0000256" key="4">
    <source>
        <dbReference type="ARBA" id="ARBA00022857"/>
    </source>
</evidence>
<protein>
    <recommendedName>
        <fullName evidence="9">1-deoxy-D-xylulose 5-phosphate reductoisomerase</fullName>
        <shortName evidence="9">DXP reductoisomerase</shortName>
        <ecNumber evidence="9">1.1.1.267</ecNumber>
    </recommendedName>
    <alternativeName>
        <fullName evidence="9">1-deoxyxylulose-5-phosphate reductoisomerase</fullName>
    </alternativeName>
    <alternativeName>
        <fullName evidence="9">2-C-methyl-D-erythritol 4-phosphate synthase</fullName>
    </alternativeName>
</protein>
<reference evidence="13" key="1">
    <citation type="submission" date="2021-10" db="EMBL/GenBank/DDBJ databases">
        <title>Anaerobic single-cell dispensing facilitates the cultivation of human gut bacteria.</title>
        <authorList>
            <person name="Afrizal A."/>
        </authorList>
    </citation>
    <scope>NUCLEOTIDE SEQUENCE</scope>
    <source>
        <strain evidence="13">CLA-AA-H250</strain>
    </source>
</reference>
<feature type="binding site" evidence="9">
    <location>
        <position position="152"/>
    </location>
    <ligand>
        <name>Mn(2+)</name>
        <dbReference type="ChEBI" id="CHEBI:29035"/>
    </ligand>
</feature>
<evidence type="ECO:0000313" key="14">
    <source>
        <dbReference type="Proteomes" id="UP001199424"/>
    </source>
</evidence>
<feature type="binding site" evidence="9">
    <location>
        <position position="11"/>
    </location>
    <ligand>
        <name>NADPH</name>
        <dbReference type="ChEBI" id="CHEBI:57783"/>
    </ligand>
</feature>
<feature type="binding site" evidence="9">
    <location>
        <position position="154"/>
    </location>
    <ligand>
        <name>Mn(2+)</name>
        <dbReference type="ChEBI" id="CHEBI:29035"/>
    </ligand>
</feature>
<keyword evidence="6 9" id="KW-0464">Manganese</keyword>
<dbReference type="GO" id="GO:0051484">
    <property type="term" value="P:isopentenyl diphosphate biosynthetic process, methylerythritol 4-phosphate pathway involved in terpenoid biosynthetic process"/>
    <property type="evidence" value="ECO:0007669"/>
    <property type="project" value="UniProtKB-ARBA"/>
</dbReference>
<comment type="caution">
    <text evidence="13">The sequence shown here is derived from an EMBL/GenBank/DDBJ whole genome shotgun (WGS) entry which is preliminary data.</text>
</comment>
<feature type="binding site" evidence="9">
    <location>
        <position position="154"/>
    </location>
    <ligand>
        <name>1-deoxy-D-xylulose 5-phosphate</name>
        <dbReference type="ChEBI" id="CHEBI:57792"/>
    </ligand>
</feature>
<dbReference type="Gene3D" id="1.10.1740.10">
    <property type="match status" value="1"/>
</dbReference>
<gene>
    <name evidence="9" type="primary">dxr</name>
    <name evidence="13" type="ORF">LKD31_04545</name>
</gene>
<keyword evidence="4 9" id="KW-0521">NADP</keyword>
<comment type="cofactor">
    <cofactor evidence="9">
        <name>Mg(2+)</name>
        <dbReference type="ChEBI" id="CHEBI:18420"/>
    </cofactor>
    <cofactor evidence="9">
        <name>Mn(2+)</name>
        <dbReference type="ChEBI" id="CHEBI:29035"/>
    </cofactor>
</comment>
<dbReference type="FunFam" id="3.40.50.720:FF:000045">
    <property type="entry name" value="1-deoxy-D-xylulose 5-phosphate reductoisomerase"/>
    <property type="match status" value="1"/>
</dbReference>
<comment type="function">
    <text evidence="9">Catalyzes the NADPH-dependent rearrangement and reduction of 1-deoxy-D-xylulose-5-phosphate (DXP) to 2-C-methyl-D-erythritol 4-phosphate (MEP).</text>
</comment>
<evidence type="ECO:0000313" key="13">
    <source>
        <dbReference type="EMBL" id="MCC2136284.1"/>
    </source>
</evidence>
<feature type="binding site" evidence="9">
    <location>
        <position position="221"/>
    </location>
    <ligand>
        <name>1-deoxy-D-xylulose 5-phosphate</name>
        <dbReference type="ChEBI" id="CHEBI:57792"/>
    </ligand>
</feature>
<keyword evidence="9" id="KW-0460">Magnesium</keyword>
<feature type="binding site" evidence="9">
    <location>
        <position position="42"/>
    </location>
    <ligand>
        <name>NADPH</name>
        <dbReference type="ChEBI" id="CHEBI:57783"/>
    </ligand>
</feature>
<comment type="catalytic activity">
    <reaction evidence="8">
        <text>2-C-methyl-D-erythritol 4-phosphate + NADP(+) = 1-deoxy-D-xylulose 5-phosphate + NADPH + H(+)</text>
        <dbReference type="Rhea" id="RHEA:13717"/>
        <dbReference type="ChEBI" id="CHEBI:15378"/>
        <dbReference type="ChEBI" id="CHEBI:57783"/>
        <dbReference type="ChEBI" id="CHEBI:57792"/>
        <dbReference type="ChEBI" id="CHEBI:58262"/>
        <dbReference type="ChEBI" id="CHEBI:58349"/>
        <dbReference type="EC" id="1.1.1.267"/>
    </reaction>
    <physiologicalReaction direction="right-to-left" evidence="8">
        <dbReference type="Rhea" id="RHEA:13719"/>
    </physiologicalReaction>
</comment>
<feature type="binding site" evidence="9">
    <location>
        <position position="10"/>
    </location>
    <ligand>
        <name>NADPH</name>
        <dbReference type="ChEBI" id="CHEBI:57783"/>
    </ligand>
</feature>
<feature type="domain" description="1-deoxy-D-xylulose 5-phosphate reductoisomerase N-terminal" evidence="10">
    <location>
        <begin position="4"/>
        <end position="134"/>
    </location>
</feature>
<dbReference type="SUPFAM" id="SSF55347">
    <property type="entry name" value="Glyceraldehyde-3-phosphate dehydrogenase-like, C-terminal domain"/>
    <property type="match status" value="1"/>
</dbReference>
<keyword evidence="7 9" id="KW-0414">Isoprene biosynthesis</keyword>
<dbReference type="Pfam" id="PF02670">
    <property type="entry name" value="DXP_reductoisom"/>
    <property type="match status" value="1"/>
</dbReference>
<dbReference type="InterPro" id="IPR003821">
    <property type="entry name" value="DXP_reductoisomerase"/>
</dbReference>
<evidence type="ECO:0000256" key="7">
    <source>
        <dbReference type="ARBA" id="ARBA00023229"/>
    </source>
</evidence>
<evidence type="ECO:0000259" key="10">
    <source>
        <dbReference type="Pfam" id="PF02670"/>
    </source>
</evidence>
<feature type="binding site" evidence="9">
    <location>
        <position position="126"/>
    </location>
    <ligand>
        <name>NADPH</name>
        <dbReference type="ChEBI" id="CHEBI:57783"/>
    </ligand>
</feature>
<comment type="pathway">
    <text evidence="1 9">Isoprenoid biosynthesis; isopentenyl diphosphate biosynthesis via DXP pathway; isopentenyl diphosphate from 1-deoxy-D-xylulose 5-phosphate: step 1/6.</text>
</comment>
<comment type="similarity">
    <text evidence="2 9">Belongs to the DXR family.</text>
</comment>
<feature type="binding site" evidence="9">
    <location>
        <position position="179"/>
    </location>
    <ligand>
        <name>1-deoxy-D-xylulose 5-phosphate</name>
        <dbReference type="ChEBI" id="CHEBI:57792"/>
    </ligand>
</feature>
<comment type="caution">
    <text evidence="9">Lacks conserved residue(s) required for the propagation of feature annotation.</text>
</comment>
<dbReference type="EC" id="1.1.1.267" evidence="9"/>
<feature type="binding site" evidence="9">
    <location>
        <position position="208"/>
    </location>
    <ligand>
        <name>NADPH</name>
        <dbReference type="ChEBI" id="CHEBI:57783"/>
    </ligand>
</feature>
<feature type="binding site" evidence="9">
    <location>
        <position position="13"/>
    </location>
    <ligand>
        <name>NADPH</name>
        <dbReference type="ChEBI" id="CHEBI:57783"/>
    </ligand>
</feature>
<feature type="binding site" evidence="9">
    <location>
        <position position="12"/>
    </location>
    <ligand>
        <name>NADPH</name>
        <dbReference type="ChEBI" id="CHEBI:57783"/>
    </ligand>
</feature>
<feature type="binding site" evidence="9">
    <location>
        <position position="224"/>
    </location>
    <ligand>
        <name>1-deoxy-D-xylulose 5-phosphate</name>
        <dbReference type="ChEBI" id="CHEBI:57792"/>
    </ligand>
</feature>
<organism evidence="13 14">
    <name type="scientific">Hominenteromicrobium mulieris</name>
    <dbReference type="NCBI Taxonomy" id="2885357"/>
    <lineage>
        <taxon>Bacteria</taxon>
        <taxon>Bacillati</taxon>
        <taxon>Bacillota</taxon>
        <taxon>Clostridia</taxon>
        <taxon>Eubacteriales</taxon>
        <taxon>Oscillospiraceae</taxon>
        <taxon>Hominenteromicrobium</taxon>
    </lineage>
</organism>
<dbReference type="AlphaFoldDB" id="A0AAE3AL56"/>
<name>A0AAE3AL56_9FIRM</name>
<dbReference type="PANTHER" id="PTHR30525">
    <property type="entry name" value="1-DEOXY-D-XYLULOSE 5-PHOSPHATE REDUCTOISOMERASE"/>
    <property type="match status" value="1"/>
</dbReference>
<dbReference type="InterPro" id="IPR036169">
    <property type="entry name" value="DXPR_C_sf"/>
</dbReference>
<dbReference type="InterPro" id="IPR013512">
    <property type="entry name" value="DXP_reductoisomerase_N"/>
</dbReference>
<evidence type="ECO:0000259" key="11">
    <source>
        <dbReference type="Pfam" id="PF08436"/>
    </source>
</evidence>
<proteinExistence type="inferred from homology"/>
<feature type="binding site" evidence="9">
    <location>
        <position position="153"/>
    </location>
    <ligand>
        <name>1-deoxy-D-xylulose 5-phosphate</name>
        <dbReference type="ChEBI" id="CHEBI:57792"/>
    </ligand>
</feature>
<keyword evidence="3 9" id="KW-0479">Metal-binding</keyword>
<dbReference type="InterPro" id="IPR026877">
    <property type="entry name" value="DXPR_C"/>
</dbReference>
<keyword evidence="14" id="KW-1185">Reference proteome</keyword>
<feature type="binding site" evidence="9">
    <location>
        <position position="220"/>
    </location>
    <ligand>
        <name>1-deoxy-D-xylulose 5-phosphate</name>
        <dbReference type="ChEBI" id="CHEBI:57792"/>
    </ligand>
</feature>
<dbReference type="NCBIfam" id="NF009114">
    <property type="entry name" value="PRK12464.1"/>
    <property type="match status" value="1"/>
</dbReference>